<dbReference type="EMBL" id="FQYN01000003">
    <property type="protein sequence ID" value="SHI81744.1"/>
    <property type="molecule type" value="Genomic_DNA"/>
</dbReference>
<protein>
    <submittedName>
        <fullName evidence="1">Uncharacterized protein</fullName>
    </submittedName>
</protein>
<evidence type="ECO:0000313" key="1">
    <source>
        <dbReference type="EMBL" id="SHI81744.1"/>
    </source>
</evidence>
<evidence type="ECO:0000313" key="2">
    <source>
        <dbReference type="Proteomes" id="UP000184418"/>
    </source>
</evidence>
<reference evidence="1 2" key="1">
    <citation type="submission" date="2016-11" db="EMBL/GenBank/DDBJ databases">
        <authorList>
            <person name="Jaros S."/>
            <person name="Januszkiewicz K."/>
            <person name="Wedrychowicz H."/>
        </authorList>
    </citation>
    <scope>NUCLEOTIDE SEQUENCE [LARGE SCALE GENOMIC DNA]</scope>
    <source>
        <strain evidence="1 2">DSM 21074</strain>
    </source>
</reference>
<gene>
    <name evidence="1" type="ORF">SAMN02745146_1599</name>
</gene>
<organism evidence="1 2">
    <name type="scientific">Hymenobacter daecheongensis DSM 21074</name>
    <dbReference type="NCBI Taxonomy" id="1121955"/>
    <lineage>
        <taxon>Bacteria</taxon>
        <taxon>Pseudomonadati</taxon>
        <taxon>Bacteroidota</taxon>
        <taxon>Cytophagia</taxon>
        <taxon>Cytophagales</taxon>
        <taxon>Hymenobacteraceae</taxon>
        <taxon>Hymenobacter</taxon>
    </lineage>
</organism>
<dbReference type="Proteomes" id="UP000184418">
    <property type="component" value="Unassembled WGS sequence"/>
</dbReference>
<accession>A0A1M6E890</accession>
<dbReference type="AlphaFoldDB" id="A0A1M6E890"/>
<name>A0A1M6E890_9BACT</name>
<proteinExistence type="predicted"/>
<keyword evidence="2" id="KW-1185">Reference proteome</keyword>
<sequence>MKTVLLRSFLVLVFLGLLPVSCCRQATRDYVYLKAMDLGLADDAGKPLTSGARTSAAELRATLRFQLDFVAQGSAGSPFIGPAQALQCADEGTKGLKSEVTEVVLTSTGLFNGRAAGQSLNSFVSCSVENSRAEFPLSQLPDSLKTKTWQLYRLNSSIVLRISPKPADNARQQFQIRLRLANAQELTQSTPDVIWN</sequence>